<evidence type="ECO:0000259" key="3">
    <source>
        <dbReference type="PROSITE" id="PS51186"/>
    </source>
</evidence>
<dbReference type="InterPro" id="IPR016181">
    <property type="entry name" value="Acyl_CoA_acyltransferase"/>
</dbReference>
<keyword evidence="5" id="KW-1185">Reference proteome</keyword>
<keyword evidence="1" id="KW-0808">Transferase</keyword>
<feature type="domain" description="N-acetyltransferase" evidence="3">
    <location>
        <begin position="1"/>
        <end position="140"/>
    </location>
</feature>
<proteinExistence type="predicted"/>
<dbReference type="Gene3D" id="3.40.630.30">
    <property type="match status" value="1"/>
</dbReference>
<dbReference type="PANTHER" id="PTHR43420">
    <property type="entry name" value="ACETYLTRANSFERASE"/>
    <property type="match status" value="1"/>
</dbReference>
<dbReference type="GO" id="GO:0016747">
    <property type="term" value="F:acyltransferase activity, transferring groups other than amino-acyl groups"/>
    <property type="evidence" value="ECO:0007669"/>
    <property type="project" value="InterPro"/>
</dbReference>
<gene>
    <name evidence="4" type="ORF">SU48_07425</name>
</gene>
<evidence type="ECO:0000313" key="4">
    <source>
        <dbReference type="EMBL" id="ANE43629.1"/>
    </source>
</evidence>
<dbReference type="OrthoDB" id="2861902at2"/>
<organism evidence="4 5">
    <name type="scientific">Deinococcus puniceus</name>
    <dbReference type="NCBI Taxonomy" id="1182568"/>
    <lineage>
        <taxon>Bacteria</taxon>
        <taxon>Thermotogati</taxon>
        <taxon>Deinococcota</taxon>
        <taxon>Deinococci</taxon>
        <taxon>Deinococcales</taxon>
        <taxon>Deinococcaceae</taxon>
        <taxon>Deinococcus</taxon>
    </lineage>
</organism>
<name>A0A172T9C9_9DEIO</name>
<feature type="domain" description="N-acetyltransferase" evidence="3">
    <location>
        <begin position="148"/>
        <end position="296"/>
    </location>
</feature>
<dbReference type="Pfam" id="PF00583">
    <property type="entry name" value="Acetyltransf_1"/>
    <property type="match status" value="1"/>
</dbReference>
<keyword evidence="2" id="KW-0012">Acyltransferase</keyword>
<dbReference type="InterPro" id="IPR050680">
    <property type="entry name" value="YpeA/RimI_acetyltransf"/>
</dbReference>
<dbReference type="SUPFAM" id="SSF55729">
    <property type="entry name" value="Acyl-CoA N-acyltransferases (Nat)"/>
    <property type="match status" value="2"/>
</dbReference>
<dbReference type="Pfam" id="PF13508">
    <property type="entry name" value="Acetyltransf_7"/>
    <property type="match status" value="1"/>
</dbReference>
<dbReference type="STRING" id="1182568.SU48_07425"/>
<dbReference type="EMBL" id="CP011387">
    <property type="protein sequence ID" value="ANE43629.1"/>
    <property type="molecule type" value="Genomic_DNA"/>
</dbReference>
<evidence type="ECO:0000313" key="5">
    <source>
        <dbReference type="Proteomes" id="UP000077363"/>
    </source>
</evidence>
<accession>A0A172T9C9</accession>
<reference evidence="4 5" key="1">
    <citation type="submission" date="2015-01" db="EMBL/GenBank/DDBJ databases">
        <title>Deinococcus puniceus/DY1/ whole genome sequencing.</title>
        <authorList>
            <person name="Kim M.K."/>
            <person name="Srinivasan S."/>
            <person name="Lee J.-J."/>
        </authorList>
    </citation>
    <scope>NUCLEOTIDE SEQUENCE [LARGE SCALE GENOMIC DNA]</scope>
    <source>
        <strain evidence="4 5">DY1</strain>
    </source>
</reference>
<dbReference type="RefSeq" id="WP_064014697.1">
    <property type="nucleotide sequence ID" value="NZ_CP011387.1"/>
</dbReference>
<dbReference type="PATRIC" id="fig|1182568.3.peg.1545"/>
<dbReference type="AlphaFoldDB" id="A0A172T9C9"/>
<evidence type="ECO:0000256" key="1">
    <source>
        <dbReference type="ARBA" id="ARBA00022679"/>
    </source>
</evidence>
<evidence type="ECO:0000256" key="2">
    <source>
        <dbReference type="ARBA" id="ARBA00023315"/>
    </source>
</evidence>
<dbReference type="KEGG" id="dpu:SU48_07425"/>
<dbReference type="PROSITE" id="PS51186">
    <property type="entry name" value="GNAT"/>
    <property type="match status" value="2"/>
</dbReference>
<dbReference type="InterPro" id="IPR000182">
    <property type="entry name" value="GNAT_dom"/>
</dbReference>
<dbReference type="CDD" id="cd04301">
    <property type="entry name" value="NAT_SF"/>
    <property type="match status" value="2"/>
</dbReference>
<sequence length="296" mass="31913">MTPPTAAEIHTLWAAALPELLPHPHGLEQRLGDPAHLLQRRAPDGTLLAALALRPPEAYAHAHIRLLLVHPEFRRQGLGRSLMQEARERLGPVALALGEERGHFLPAPTASSLPFFEALGFTPTGRESSDMALDLRSPLPASELSPEFRVTDASQDNLIPPLLAFAEAVFGPRWKHDAGAVAARDASQVLMLMNGPQVAGFALTGLETDAAVLPSFFFPDALRKAVGLEGLVGGLGPIGIHPDLRGGGVGSAFMLAAMTHLQTRGAQAMAIDWTNVAPFYERLGFREFVRYFHMRG</sequence>
<dbReference type="Proteomes" id="UP000077363">
    <property type="component" value="Chromosome"/>
</dbReference>
<protein>
    <recommendedName>
        <fullName evidence="3">N-acetyltransferase domain-containing protein</fullName>
    </recommendedName>
</protein>